<organism evidence="1">
    <name type="scientific">Pseudo-nitzschia multiseries DNA virus</name>
    <dbReference type="NCBI Taxonomy" id="2364897"/>
    <lineage>
        <taxon>Viruses</taxon>
    </lineage>
</organism>
<accession>A0A678W327</accession>
<dbReference type="EMBL" id="MG841150">
    <property type="protein sequence ID" value="AYD75907.1"/>
    <property type="molecule type" value="Genomic_DNA"/>
</dbReference>
<proteinExistence type="predicted"/>
<protein>
    <submittedName>
        <fullName evidence="1">Uncharacterized protein</fullName>
    </submittedName>
</protein>
<reference evidence="1" key="1">
    <citation type="submission" date="2018-01" db="EMBL/GenBank/DDBJ databases">
        <title>A diatom virus reveals a new lineage of giant single stranded DNA viruses originating from double stranded DNA phage.</title>
        <authorList>
            <person name="Carlson M.C.G."/>
            <person name="Frischkorn K.R."/>
            <person name="Brumfield S."/>
            <person name="Rocap G."/>
        </authorList>
    </citation>
    <scope>NUCLEOTIDE SEQUENCE</scope>
    <source>
        <strain evidence="1">PmDNAV1</strain>
    </source>
</reference>
<evidence type="ECO:0000313" key="1">
    <source>
        <dbReference type="EMBL" id="AYD75907.1"/>
    </source>
</evidence>
<gene>
    <name evidence="1" type="ORF">PmDNAV1_gp23</name>
</gene>
<sequence>MRIKPMLTIEGNEICFEGVTIGYILADRATHMRLRDYIQEMLEPPECDLCNEAATVYRCADHNGDT</sequence>
<name>A0A678W327_9VIRU</name>